<dbReference type="InterPro" id="IPR027417">
    <property type="entry name" value="P-loop_NTPase"/>
</dbReference>
<evidence type="ECO:0000256" key="2">
    <source>
        <dbReference type="SAM" id="MobiDB-lite"/>
    </source>
</evidence>
<reference evidence="4" key="1">
    <citation type="journal article" date="2021" name="Nat. Commun.">
        <title>Genetic determinants of endophytism in the Arabidopsis root mycobiome.</title>
        <authorList>
            <person name="Mesny F."/>
            <person name="Miyauchi S."/>
            <person name="Thiergart T."/>
            <person name="Pickel B."/>
            <person name="Atanasova L."/>
            <person name="Karlsson M."/>
            <person name="Huettel B."/>
            <person name="Barry K.W."/>
            <person name="Haridas S."/>
            <person name="Chen C."/>
            <person name="Bauer D."/>
            <person name="Andreopoulos W."/>
            <person name="Pangilinan J."/>
            <person name="LaButti K."/>
            <person name="Riley R."/>
            <person name="Lipzen A."/>
            <person name="Clum A."/>
            <person name="Drula E."/>
            <person name="Henrissat B."/>
            <person name="Kohler A."/>
            <person name="Grigoriev I.V."/>
            <person name="Martin F.M."/>
            <person name="Hacquard S."/>
        </authorList>
    </citation>
    <scope>NUCLEOTIDE SEQUENCE</scope>
    <source>
        <strain evidence="4">MPI-CAGE-CH-0230</strain>
    </source>
</reference>
<gene>
    <name evidence="4" type="ORF">B0I36DRAFT_388150</name>
</gene>
<evidence type="ECO:0000259" key="3">
    <source>
        <dbReference type="PROSITE" id="PS50837"/>
    </source>
</evidence>
<evidence type="ECO:0000313" key="4">
    <source>
        <dbReference type="EMBL" id="KAH7021445.1"/>
    </source>
</evidence>
<comment type="caution">
    <text evidence="4">The sequence shown here is derived from an EMBL/GenBank/DDBJ whole genome shotgun (WGS) entry which is preliminary data.</text>
</comment>
<sequence>MTTEEMLEPSSYTVGWICALATEFNAAKAFLEVAHTGVPYTSQHDTNTYALGRVGPHNVVIAVLPDGEYGTTTAATVAQGLLSSFPNVRIGAAGGKGGVFQYDYGKAIQGLDFQHNDYLNRPPTLLRTALSALRSQYEMEGSQLDDKVRDALQRWPRIKKKYSRPPAGSDRLYLSDVLHRDSGTSGDDCGKTCGSEPTRLKARTAREDDEDDPQVHYGLIASGNSLMKDATIRDKMAKENGVLCFEMEAAGLMNNFPCLVIRGICDYSDTHKNKQWQGYAAMVAAAVAGDLLRLISANKVERETRLKDTIENIESKVNEISSHVIETKAAMKAVCVDEHLKKLRLWLSPPDPSTNAAAARELRHAGSGSWLLQSDAFQRWKSGQLRHLWLHGKAGFGKTILNTTIYDHLELVGGFTLLRFYFDFKDTRKQSLESLLRSLAYQLHQTSHEVSRIIDQAFESHSSGKRQVDRSVLSQVVIRGLEAAPKAVLVLDALDECTTRRELLNWLKDAVDELEGSDLKLIITVRPEPEFTREVPRVFGPENWVALDKRAVDVDIRSYVMAELQAPRFSEKGIPQSILDSIVKKVGGGAEGMFRWAFCQMDVLARCHHAEALETALASLPKGLNETYDRMLAAIPSELKEDASRLLSFILSMHEPLTVDAAIDIIATRIDGEQSKRGCNPKRRLFREHDLLEYCPGLISFGASWNKEPIVHLAHFSVKEYLHRQERFKQVLISKEKSLEQPREDGTELDSSG</sequence>
<dbReference type="SUPFAM" id="SSF52540">
    <property type="entry name" value="P-loop containing nucleoside triphosphate hydrolases"/>
    <property type="match status" value="1"/>
</dbReference>
<keyword evidence="1" id="KW-0677">Repeat</keyword>
<dbReference type="SUPFAM" id="SSF53167">
    <property type="entry name" value="Purine and uridine phosphorylases"/>
    <property type="match status" value="1"/>
</dbReference>
<dbReference type="Proteomes" id="UP000756346">
    <property type="component" value="Unassembled WGS sequence"/>
</dbReference>
<dbReference type="PROSITE" id="PS50837">
    <property type="entry name" value="NACHT"/>
    <property type="match status" value="1"/>
</dbReference>
<keyword evidence="5" id="KW-1185">Reference proteome</keyword>
<dbReference type="Gene3D" id="3.40.50.300">
    <property type="entry name" value="P-loop containing nucleotide triphosphate hydrolases"/>
    <property type="match status" value="1"/>
</dbReference>
<dbReference type="Gene3D" id="3.40.50.1580">
    <property type="entry name" value="Nucleoside phosphorylase domain"/>
    <property type="match status" value="1"/>
</dbReference>
<organism evidence="4 5">
    <name type="scientific">Microdochium trichocladiopsis</name>
    <dbReference type="NCBI Taxonomy" id="1682393"/>
    <lineage>
        <taxon>Eukaryota</taxon>
        <taxon>Fungi</taxon>
        <taxon>Dikarya</taxon>
        <taxon>Ascomycota</taxon>
        <taxon>Pezizomycotina</taxon>
        <taxon>Sordariomycetes</taxon>
        <taxon>Xylariomycetidae</taxon>
        <taxon>Xylariales</taxon>
        <taxon>Microdochiaceae</taxon>
        <taxon>Microdochium</taxon>
    </lineage>
</organism>
<protein>
    <recommendedName>
        <fullName evidence="3">NACHT domain-containing protein</fullName>
    </recommendedName>
</protein>
<dbReference type="PANTHER" id="PTHR46082:SF11">
    <property type="entry name" value="AAA+ ATPASE DOMAIN-CONTAINING PROTEIN-RELATED"/>
    <property type="match status" value="1"/>
</dbReference>
<evidence type="ECO:0000313" key="5">
    <source>
        <dbReference type="Proteomes" id="UP000756346"/>
    </source>
</evidence>
<dbReference type="InterPro" id="IPR035994">
    <property type="entry name" value="Nucleoside_phosphorylase_sf"/>
</dbReference>
<evidence type="ECO:0000256" key="1">
    <source>
        <dbReference type="ARBA" id="ARBA00022737"/>
    </source>
</evidence>
<dbReference type="RefSeq" id="XP_046007646.1">
    <property type="nucleotide sequence ID" value="XM_046161223.1"/>
</dbReference>
<dbReference type="InterPro" id="IPR053137">
    <property type="entry name" value="NLR-like"/>
</dbReference>
<dbReference type="PANTHER" id="PTHR46082">
    <property type="entry name" value="ATP/GTP-BINDING PROTEIN-RELATED"/>
    <property type="match status" value="1"/>
</dbReference>
<dbReference type="EMBL" id="JAGTJQ010000010">
    <property type="protein sequence ID" value="KAH7021445.1"/>
    <property type="molecule type" value="Genomic_DNA"/>
</dbReference>
<dbReference type="InterPro" id="IPR007111">
    <property type="entry name" value="NACHT_NTPase"/>
</dbReference>
<dbReference type="GO" id="GO:0003824">
    <property type="term" value="F:catalytic activity"/>
    <property type="evidence" value="ECO:0007669"/>
    <property type="project" value="InterPro"/>
</dbReference>
<dbReference type="OrthoDB" id="1577640at2759"/>
<name>A0A9P9BIC7_9PEZI</name>
<proteinExistence type="predicted"/>
<dbReference type="AlphaFoldDB" id="A0A9P9BIC7"/>
<feature type="domain" description="NACHT" evidence="3">
    <location>
        <begin position="386"/>
        <end position="527"/>
    </location>
</feature>
<dbReference type="InterPro" id="IPR056884">
    <property type="entry name" value="NPHP3-like_N"/>
</dbReference>
<dbReference type="GeneID" id="70190769"/>
<dbReference type="GO" id="GO:0009116">
    <property type="term" value="P:nucleoside metabolic process"/>
    <property type="evidence" value="ECO:0007669"/>
    <property type="project" value="InterPro"/>
</dbReference>
<dbReference type="Pfam" id="PF24883">
    <property type="entry name" value="NPHP3_N"/>
    <property type="match status" value="1"/>
</dbReference>
<feature type="region of interest" description="Disordered" evidence="2">
    <location>
        <begin position="182"/>
        <end position="214"/>
    </location>
</feature>
<accession>A0A9P9BIC7</accession>